<dbReference type="EMBL" id="RSAA01000010">
    <property type="protein sequence ID" value="RRO16983.1"/>
    <property type="molecule type" value="Genomic_DNA"/>
</dbReference>
<comment type="caution">
    <text evidence="3">The sequence shown here is derived from an EMBL/GenBank/DDBJ whole genome shotgun (WGS) entry which is preliminary data.</text>
</comment>
<gene>
    <name evidence="3" type="ORF">EIL87_11935</name>
</gene>
<accession>A0A3R8P014</accession>
<evidence type="ECO:0000313" key="3">
    <source>
        <dbReference type="EMBL" id="RRO16983.1"/>
    </source>
</evidence>
<evidence type="ECO:0000313" key="4">
    <source>
        <dbReference type="Proteomes" id="UP000274515"/>
    </source>
</evidence>
<evidence type="ECO:0000256" key="1">
    <source>
        <dbReference type="SAM" id="MobiDB-lite"/>
    </source>
</evidence>
<dbReference type="InterPro" id="IPR036513">
    <property type="entry name" value="STAS_dom_sf"/>
</dbReference>
<dbReference type="SUPFAM" id="SSF52091">
    <property type="entry name" value="SpoIIaa-like"/>
    <property type="match status" value="1"/>
</dbReference>
<feature type="domain" description="STAS" evidence="2">
    <location>
        <begin position="79"/>
        <end position="158"/>
    </location>
</feature>
<evidence type="ECO:0000259" key="2">
    <source>
        <dbReference type="PROSITE" id="PS50801"/>
    </source>
</evidence>
<dbReference type="Gene3D" id="3.30.750.24">
    <property type="entry name" value="STAS domain"/>
    <property type="match status" value="1"/>
</dbReference>
<dbReference type="Pfam" id="PF01740">
    <property type="entry name" value="STAS"/>
    <property type="match status" value="1"/>
</dbReference>
<feature type="region of interest" description="Disordered" evidence="1">
    <location>
        <begin position="159"/>
        <end position="188"/>
    </location>
</feature>
<reference evidence="3 4" key="1">
    <citation type="submission" date="2018-11" db="EMBL/GenBank/DDBJ databases">
        <title>Saccharopolyspora rhizosphaerae sp. nov., an actinomycete isolated from rhizosphere soil in Thailand.</title>
        <authorList>
            <person name="Intra B."/>
            <person name="Euanorasetr J."/>
            <person name="Take A."/>
            <person name="Inahashi Y."/>
            <person name="Mori M."/>
            <person name="Panbangred W."/>
            <person name="Matsumoto A."/>
        </authorList>
    </citation>
    <scope>NUCLEOTIDE SEQUENCE [LARGE SCALE GENOMIC DNA]</scope>
    <source>
        <strain evidence="3 4">H219</strain>
    </source>
</reference>
<protein>
    <submittedName>
        <fullName evidence="3">Anti-sigma factor antagonist</fullName>
    </submittedName>
</protein>
<dbReference type="AlphaFoldDB" id="A0A3R8P014"/>
<dbReference type="InterPro" id="IPR002645">
    <property type="entry name" value="STAS_dom"/>
</dbReference>
<organism evidence="3 4">
    <name type="scientific">Saccharopolyspora rhizosphaerae</name>
    <dbReference type="NCBI Taxonomy" id="2492662"/>
    <lineage>
        <taxon>Bacteria</taxon>
        <taxon>Bacillati</taxon>
        <taxon>Actinomycetota</taxon>
        <taxon>Actinomycetes</taxon>
        <taxon>Pseudonocardiales</taxon>
        <taxon>Pseudonocardiaceae</taxon>
        <taxon>Saccharopolyspora</taxon>
    </lineage>
</organism>
<dbReference type="Proteomes" id="UP000274515">
    <property type="component" value="Unassembled WGS sequence"/>
</dbReference>
<name>A0A3R8P014_9PSEU</name>
<proteinExistence type="predicted"/>
<keyword evidence="4" id="KW-1185">Reference proteome</keyword>
<sequence>MSTFPFQTTCLSRSTVAPWSADGTSLLAQLAPGHQEHHMTRTPTQPHEAWPVPAAPPPSIAEEARPTRLCLQLTHPRADLTVLTAAGDIDSSNAADLAGMLWPALLSERSSVLLDFTAVTFLGVAGLELLSAANTYAPHRGLKIVLLAGQPAVERAVRAARPDPCTDDPISLPAQGRGPGSRRSPRCP</sequence>
<dbReference type="CDD" id="cd07043">
    <property type="entry name" value="STAS_anti-anti-sigma_factors"/>
    <property type="match status" value="1"/>
</dbReference>
<dbReference type="PROSITE" id="PS50801">
    <property type="entry name" value="STAS"/>
    <property type="match status" value="1"/>
</dbReference>